<dbReference type="InterPro" id="IPR036895">
    <property type="entry name" value="Uracil-DNA_glycosylase-like_sf"/>
</dbReference>
<dbReference type="AlphaFoldDB" id="A0A6P0UQG4"/>
<evidence type="ECO:0000313" key="3">
    <source>
        <dbReference type="Proteomes" id="UP000468581"/>
    </source>
</evidence>
<evidence type="ECO:0000259" key="1">
    <source>
        <dbReference type="SMART" id="SM00986"/>
    </source>
</evidence>
<name>A0A6P0UQG4_9FLAO</name>
<dbReference type="SUPFAM" id="SSF52141">
    <property type="entry name" value="Uracil-DNA glycosylase-like"/>
    <property type="match status" value="1"/>
</dbReference>
<dbReference type="Gene3D" id="3.40.470.10">
    <property type="entry name" value="Uracil-DNA glycosylase-like domain"/>
    <property type="match status" value="1"/>
</dbReference>
<protein>
    <submittedName>
        <fullName evidence="2">Uracil-DNA glycosylase family protein</fullName>
    </submittedName>
</protein>
<evidence type="ECO:0000313" key="2">
    <source>
        <dbReference type="EMBL" id="NER15197.1"/>
    </source>
</evidence>
<keyword evidence="3" id="KW-1185">Reference proteome</keyword>
<dbReference type="Proteomes" id="UP000468581">
    <property type="component" value="Unassembled WGS sequence"/>
</dbReference>
<gene>
    <name evidence="2" type="ORF">GWK08_17205</name>
</gene>
<dbReference type="PANTHER" id="PTHR42160:SF1">
    <property type="entry name" value="URACIL-DNA GLYCOSYLASE SUPERFAMILY PROTEIN"/>
    <property type="match status" value="1"/>
</dbReference>
<accession>A0A6P0UQG4</accession>
<dbReference type="RefSeq" id="WP_163608490.1">
    <property type="nucleotide sequence ID" value="NZ_JAABOO010000004.1"/>
</dbReference>
<organism evidence="2 3">
    <name type="scientific">Leptobacterium flavescens</name>
    <dbReference type="NCBI Taxonomy" id="472055"/>
    <lineage>
        <taxon>Bacteria</taxon>
        <taxon>Pseudomonadati</taxon>
        <taxon>Bacteroidota</taxon>
        <taxon>Flavobacteriia</taxon>
        <taxon>Flavobacteriales</taxon>
        <taxon>Flavobacteriaceae</taxon>
        <taxon>Leptobacterium</taxon>
    </lineage>
</organism>
<dbReference type="SMART" id="SM00986">
    <property type="entry name" value="UDG"/>
    <property type="match status" value="1"/>
</dbReference>
<dbReference type="Pfam" id="PF03167">
    <property type="entry name" value="UDG"/>
    <property type="match status" value="1"/>
</dbReference>
<dbReference type="PANTHER" id="PTHR42160">
    <property type="entry name" value="URACIL-DNA GLYCOSYLASE SUPERFAMILY PROTEIN"/>
    <property type="match status" value="1"/>
</dbReference>
<dbReference type="InterPro" id="IPR005122">
    <property type="entry name" value="Uracil-DNA_glycosylase-like"/>
</dbReference>
<dbReference type="EMBL" id="JAABOO010000004">
    <property type="protein sequence ID" value="NER15197.1"/>
    <property type="molecule type" value="Genomic_DNA"/>
</dbReference>
<dbReference type="CDD" id="cd10033">
    <property type="entry name" value="UDG_like"/>
    <property type="match status" value="1"/>
</dbReference>
<sequence>MKELLESIRNCTVCEKQLVNGVRPIVSVEEDSKIVIIGQAPGSKVHQTGVPWDDPSGRRLRQWLGVSDEDFYDAHKFALIPMGFCYPGKGKSGDLPPRPECAPLWHKSLLDRLKDVKLVILIGQYAQKYYLGEKSKRTLTETVRSFEDYLPHYIPLPHPSPRNQIWMKKNEWFEREVLDVLEKKVSNILS</sequence>
<dbReference type="SMART" id="SM00987">
    <property type="entry name" value="UreE_C"/>
    <property type="match status" value="1"/>
</dbReference>
<proteinExistence type="predicted"/>
<feature type="domain" description="Uracil-DNA glycosylase-like" evidence="1">
    <location>
        <begin position="25"/>
        <end position="182"/>
    </location>
</feature>
<reference evidence="2 3" key="1">
    <citation type="submission" date="2020-01" db="EMBL/GenBank/DDBJ databases">
        <title>Leptobacterium flavescens.</title>
        <authorList>
            <person name="Wang G."/>
        </authorList>
    </citation>
    <scope>NUCLEOTIDE SEQUENCE [LARGE SCALE GENOMIC DNA]</scope>
    <source>
        <strain evidence="2 3">KCTC 22160</strain>
    </source>
</reference>
<comment type="caution">
    <text evidence="2">The sequence shown here is derived from an EMBL/GenBank/DDBJ whole genome shotgun (WGS) entry which is preliminary data.</text>
</comment>
<dbReference type="InterPro" id="IPR047124">
    <property type="entry name" value="HI_0220.2"/>
</dbReference>